<feature type="chain" id="PRO_5039950412" evidence="3">
    <location>
        <begin position="22"/>
        <end position="250"/>
    </location>
</feature>
<evidence type="ECO:0000256" key="1">
    <source>
        <dbReference type="SAM" id="Coils"/>
    </source>
</evidence>
<proteinExistence type="predicted"/>
<dbReference type="OMA" id="GWENLLY"/>
<dbReference type="OrthoDB" id="10061921at2759"/>
<feature type="coiled-coil region" evidence="1">
    <location>
        <begin position="222"/>
        <end position="249"/>
    </location>
</feature>
<evidence type="ECO:0000313" key="5">
    <source>
        <dbReference type="RefSeq" id="XP_035692087.1"/>
    </source>
</evidence>
<sequence length="250" mass="28476">MKKNVKLILALLLLEVYTVTSKSLRNSEEAAADVRDDQGLKDLARQLVKSKDSGHIDCDNILVWDALLQEEGNQEKTITTCGLCSHDEFLKMHMPLFERHCGYGKGGFPSICFNPAGWENLLYSFKEEQLVKACALCDNGMFKRVHPDIFEENCEHDGEDEEEETRGAAEEEGGEDEEEDTRGAAEEVEPDHEEDTRGDKLDFIDKGKTDDDDLVLAVEQFVRDTAKNMEALADRLDRYEKQQKIQEWKP</sequence>
<evidence type="ECO:0000256" key="3">
    <source>
        <dbReference type="SAM" id="SignalP"/>
    </source>
</evidence>
<reference evidence="5" key="2">
    <citation type="submission" date="2025-08" db="UniProtKB">
        <authorList>
            <consortium name="RefSeq"/>
        </authorList>
    </citation>
    <scope>IDENTIFICATION</scope>
    <source>
        <strain evidence="5">S238N-H82</strain>
        <tissue evidence="5">Testes</tissue>
    </source>
</reference>
<protein>
    <submittedName>
        <fullName evidence="5">Uncharacterized protein LOC118426674</fullName>
    </submittedName>
</protein>
<accession>A0A9J7N3U6</accession>
<dbReference type="AlphaFoldDB" id="A0A9J7N3U6"/>
<dbReference type="RefSeq" id="XP_035692087.1">
    <property type="nucleotide sequence ID" value="XM_035836194.1"/>
</dbReference>
<feature type="region of interest" description="Disordered" evidence="2">
    <location>
        <begin position="153"/>
        <end position="207"/>
    </location>
</feature>
<dbReference type="KEGG" id="bfo:118426674"/>
<evidence type="ECO:0000256" key="2">
    <source>
        <dbReference type="SAM" id="MobiDB-lite"/>
    </source>
</evidence>
<organism evidence="4 5">
    <name type="scientific">Branchiostoma floridae</name>
    <name type="common">Florida lancelet</name>
    <name type="synonym">Amphioxus</name>
    <dbReference type="NCBI Taxonomy" id="7739"/>
    <lineage>
        <taxon>Eukaryota</taxon>
        <taxon>Metazoa</taxon>
        <taxon>Chordata</taxon>
        <taxon>Cephalochordata</taxon>
        <taxon>Leptocardii</taxon>
        <taxon>Amphioxiformes</taxon>
        <taxon>Branchiostomatidae</taxon>
        <taxon>Branchiostoma</taxon>
    </lineage>
</organism>
<reference evidence="4" key="1">
    <citation type="journal article" date="2020" name="Nat. Ecol. Evol.">
        <title>Deeply conserved synteny resolves early events in vertebrate evolution.</title>
        <authorList>
            <person name="Simakov O."/>
            <person name="Marletaz F."/>
            <person name="Yue J.X."/>
            <person name="O'Connell B."/>
            <person name="Jenkins J."/>
            <person name="Brandt A."/>
            <person name="Calef R."/>
            <person name="Tung C.H."/>
            <person name="Huang T.K."/>
            <person name="Schmutz J."/>
            <person name="Satoh N."/>
            <person name="Yu J.K."/>
            <person name="Putnam N.H."/>
            <person name="Green R.E."/>
            <person name="Rokhsar D.S."/>
        </authorList>
    </citation>
    <scope>NUCLEOTIDE SEQUENCE [LARGE SCALE GENOMIC DNA]</scope>
    <source>
        <strain evidence="4">S238N-H82</strain>
    </source>
</reference>
<dbReference type="Proteomes" id="UP000001554">
    <property type="component" value="Chromosome 11"/>
</dbReference>
<name>A0A9J7N3U6_BRAFL</name>
<feature type="compositionally biased region" description="Basic and acidic residues" evidence="2">
    <location>
        <begin position="194"/>
        <end position="207"/>
    </location>
</feature>
<feature type="compositionally biased region" description="Acidic residues" evidence="2">
    <location>
        <begin position="157"/>
        <end position="193"/>
    </location>
</feature>
<feature type="signal peptide" evidence="3">
    <location>
        <begin position="1"/>
        <end position="21"/>
    </location>
</feature>
<keyword evidence="4" id="KW-1185">Reference proteome</keyword>
<keyword evidence="3" id="KW-0732">Signal</keyword>
<keyword evidence="1" id="KW-0175">Coiled coil</keyword>
<dbReference type="GeneID" id="118426674"/>
<evidence type="ECO:0000313" key="4">
    <source>
        <dbReference type="Proteomes" id="UP000001554"/>
    </source>
</evidence>
<gene>
    <name evidence="5" type="primary">LOC118426674</name>
</gene>